<dbReference type="GO" id="GO:0005509">
    <property type="term" value="F:calcium ion binding"/>
    <property type="evidence" value="ECO:0007669"/>
    <property type="project" value="InterPro"/>
</dbReference>
<dbReference type="InterPro" id="IPR011992">
    <property type="entry name" value="EF-hand-dom_pair"/>
</dbReference>
<protein>
    <submittedName>
        <fullName evidence="3">Calmodulin</fullName>
    </submittedName>
</protein>
<feature type="non-terminal residue" evidence="3">
    <location>
        <position position="107"/>
    </location>
</feature>
<evidence type="ECO:0000259" key="2">
    <source>
        <dbReference type="PROSITE" id="PS50222"/>
    </source>
</evidence>
<dbReference type="PANTHER" id="PTHR23048">
    <property type="entry name" value="MYOSIN LIGHT CHAIN 1, 3"/>
    <property type="match status" value="1"/>
</dbReference>
<dbReference type="EMBL" id="JARJLG010000113">
    <property type="protein sequence ID" value="KAJ7743245.1"/>
    <property type="molecule type" value="Genomic_DNA"/>
</dbReference>
<keyword evidence="1" id="KW-0677">Repeat</keyword>
<keyword evidence="4" id="KW-1185">Reference proteome</keyword>
<evidence type="ECO:0000256" key="1">
    <source>
        <dbReference type="ARBA" id="ARBA00022737"/>
    </source>
</evidence>
<dbReference type="CDD" id="cd00051">
    <property type="entry name" value="EFh"/>
    <property type="match status" value="1"/>
</dbReference>
<dbReference type="InterPro" id="IPR002048">
    <property type="entry name" value="EF_hand_dom"/>
</dbReference>
<comment type="caution">
    <text evidence="3">The sequence shown here is derived from an EMBL/GenBank/DDBJ whole genome shotgun (WGS) entry which is preliminary data.</text>
</comment>
<dbReference type="InterPro" id="IPR050230">
    <property type="entry name" value="CALM/Myosin/TropC-like"/>
</dbReference>
<dbReference type="GO" id="GO:0016460">
    <property type="term" value="C:myosin II complex"/>
    <property type="evidence" value="ECO:0007669"/>
    <property type="project" value="TreeGrafter"/>
</dbReference>
<feature type="non-terminal residue" evidence="3">
    <location>
        <position position="1"/>
    </location>
</feature>
<dbReference type="PANTHER" id="PTHR23048:SF0">
    <property type="entry name" value="CALMODULIN LIKE 3"/>
    <property type="match status" value="1"/>
</dbReference>
<dbReference type="AlphaFoldDB" id="A0AAD7IIV3"/>
<dbReference type="SUPFAM" id="SSF47473">
    <property type="entry name" value="EF-hand"/>
    <property type="match status" value="1"/>
</dbReference>
<organism evidence="3 4">
    <name type="scientific">Mycena maculata</name>
    <dbReference type="NCBI Taxonomy" id="230809"/>
    <lineage>
        <taxon>Eukaryota</taxon>
        <taxon>Fungi</taxon>
        <taxon>Dikarya</taxon>
        <taxon>Basidiomycota</taxon>
        <taxon>Agaricomycotina</taxon>
        <taxon>Agaricomycetes</taxon>
        <taxon>Agaricomycetidae</taxon>
        <taxon>Agaricales</taxon>
        <taxon>Marasmiineae</taxon>
        <taxon>Mycenaceae</taxon>
        <taxon>Mycena</taxon>
    </lineage>
</organism>
<sequence length="107" mass="11763">DGDGIISMHDLGTIMRSLGHNPTETLLQNMISEMELDGGGAIEFNEFIAIIAANFEPENPEQWVGLCPRQPAEGGEISIADLKQIMRSVRENITEGQVDEIIRKADI</sequence>
<proteinExistence type="predicted"/>
<evidence type="ECO:0000313" key="4">
    <source>
        <dbReference type="Proteomes" id="UP001215280"/>
    </source>
</evidence>
<feature type="domain" description="EF-hand" evidence="2">
    <location>
        <begin position="1"/>
        <end position="21"/>
    </location>
</feature>
<name>A0AAD7IIV3_9AGAR</name>
<accession>A0AAD7IIV3</accession>
<dbReference type="Proteomes" id="UP001215280">
    <property type="component" value="Unassembled WGS sequence"/>
</dbReference>
<feature type="domain" description="EF-hand" evidence="2">
    <location>
        <begin position="22"/>
        <end position="57"/>
    </location>
</feature>
<dbReference type="FunFam" id="1.10.238.10:FF:000527">
    <property type="entry name" value="Calmodulin-3"/>
    <property type="match status" value="1"/>
</dbReference>
<dbReference type="Gene3D" id="1.10.238.10">
    <property type="entry name" value="EF-hand"/>
    <property type="match status" value="2"/>
</dbReference>
<dbReference type="Pfam" id="PF13833">
    <property type="entry name" value="EF-hand_8"/>
    <property type="match status" value="2"/>
</dbReference>
<evidence type="ECO:0000313" key="3">
    <source>
        <dbReference type="EMBL" id="KAJ7743245.1"/>
    </source>
</evidence>
<dbReference type="PROSITE" id="PS50222">
    <property type="entry name" value="EF_HAND_2"/>
    <property type="match status" value="2"/>
</dbReference>
<gene>
    <name evidence="3" type="ORF">DFH07DRAFT_700689</name>
</gene>
<reference evidence="3" key="1">
    <citation type="submission" date="2023-03" db="EMBL/GenBank/DDBJ databases">
        <title>Massive genome expansion in bonnet fungi (Mycena s.s.) driven by repeated elements and novel gene families across ecological guilds.</title>
        <authorList>
            <consortium name="Lawrence Berkeley National Laboratory"/>
            <person name="Harder C.B."/>
            <person name="Miyauchi S."/>
            <person name="Viragh M."/>
            <person name="Kuo A."/>
            <person name="Thoen E."/>
            <person name="Andreopoulos B."/>
            <person name="Lu D."/>
            <person name="Skrede I."/>
            <person name="Drula E."/>
            <person name="Henrissat B."/>
            <person name="Morin E."/>
            <person name="Kohler A."/>
            <person name="Barry K."/>
            <person name="LaButti K."/>
            <person name="Morin E."/>
            <person name="Salamov A."/>
            <person name="Lipzen A."/>
            <person name="Mereny Z."/>
            <person name="Hegedus B."/>
            <person name="Baldrian P."/>
            <person name="Stursova M."/>
            <person name="Weitz H."/>
            <person name="Taylor A."/>
            <person name="Grigoriev I.V."/>
            <person name="Nagy L.G."/>
            <person name="Martin F."/>
            <person name="Kauserud H."/>
        </authorList>
    </citation>
    <scope>NUCLEOTIDE SEQUENCE</scope>
    <source>
        <strain evidence="3">CBHHK188m</strain>
    </source>
</reference>